<protein>
    <submittedName>
        <fullName evidence="2">Uncharacterized protein</fullName>
    </submittedName>
</protein>
<gene>
    <name evidence="2" type="ORF">GCM10010358_74800</name>
</gene>
<feature type="transmembrane region" description="Helical" evidence="1">
    <location>
        <begin position="63"/>
        <end position="83"/>
    </location>
</feature>
<feature type="transmembrane region" description="Helical" evidence="1">
    <location>
        <begin position="28"/>
        <end position="51"/>
    </location>
</feature>
<dbReference type="AlphaFoldDB" id="A0A918P0H0"/>
<keyword evidence="3" id="KW-1185">Reference proteome</keyword>
<name>A0A918P0H0_9ACTN</name>
<proteinExistence type="predicted"/>
<organism evidence="2 3">
    <name type="scientific">Streptomyces minutiscleroticus</name>
    <dbReference type="NCBI Taxonomy" id="68238"/>
    <lineage>
        <taxon>Bacteria</taxon>
        <taxon>Bacillati</taxon>
        <taxon>Actinomycetota</taxon>
        <taxon>Actinomycetes</taxon>
        <taxon>Kitasatosporales</taxon>
        <taxon>Streptomycetaceae</taxon>
        <taxon>Streptomyces</taxon>
    </lineage>
</organism>
<dbReference type="Proteomes" id="UP000619244">
    <property type="component" value="Unassembled WGS sequence"/>
</dbReference>
<keyword evidence="1" id="KW-0472">Membrane</keyword>
<evidence type="ECO:0000256" key="1">
    <source>
        <dbReference type="SAM" id="Phobius"/>
    </source>
</evidence>
<sequence>MTGPDCRAGTMEDRRHSRAQRDAITVEIGYALLSACFLGAVVFGAVAGPAAVRTLPPAVERTLLTTGLWLAVVLAAVRVVHVLRRHARRER</sequence>
<keyword evidence="1" id="KW-0812">Transmembrane</keyword>
<accession>A0A918P0H0</accession>
<evidence type="ECO:0000313" key="2">
    <source>
        <dbReference type="EMBL" id="GGY11376.1"/>
    </source>
</evidence>
<dbReference type="EMBL" id="BMVU01000077">
    <property type="protein sequence ID" value="GGY11376.1"/>
    <property type="molecule type" value="Genomic_DNA"/>
</dbReference>
<dbReference type="InterPro" id="IPR046295">
    <property type="entry name" value="DUF6332"/>
</dbReference>
<evidence type="ECO:0000313" key="3">
    <source>
        <dbReference type="Proteomes" id="UP000619244"/>
    </source>
</evidence>
<keyword evidence="1" id="KW-1133">Transmembrane helix</keyword>
<reference evidence="2" key="1">
    <citation type="journal article" date="2014" name="Int. J. Syst. Evol. Microbiol.">
        <title>Complete genome sequence of Corynebacterium casei LMG S-19264T (=DSM 44701T), isolated from a smear-ripened cheese.</title>
        <authorList>
            <consortium name="US DOE Joint Genome Institute (JGI-PGF)"/>
            <person name="Walter F."/>
            <person name="Albersmeier A."/>
            <person name="Kalinowski J."/>
            <person name="Ruckert C."/>
        </authorList>
    </citation>
    <scope>NUCLEOTIDE SEQUENCE</scope>
    <source>
        <strain evidence="2">JCM 4790</strain>
    </source>
</reference>
<reference evidence="2" key="2">
    <citation type="submission" date="2020-09" db="EMBL/GenBank/DDBJ databases">
        <authorList>
            <person name="Sun Q."/>
            <person name="Ohkuma M."/>
        </authorList>
    </citation>
    <scope>NUCLEOTIDE SEQUENCE</scope>
    <source>
        <strain evidence="2">JCM 4790</strain>
    </source>
</reference>
<dbReference type="Pfam" id="PF19857">
    <property type="entry name" value="DUF6332"/>
    <property type="match status" value="1"/>
</dbReference>
<comment type="caution">
    <text evidence="2">The sequence shown here is derived from an EMBL/GenBank/DDBJ whole genome shotgun (WGS) entry which is preliminary data.</text>
</comment>